<organism evidence="1 2">
    <name type="scientific">Clostridium frigidicarnis</name>
    <dbReference type="NCBI Taxonomy" id="84698"/>
    <lineage>
        <taxon>Bacteria</taxon>
        <taxon>Bacillati</taxon>
        <taxon>Bacillota</taxon>
        <taxon>Clostridia</taxon>
        <taxon>Eubacteriales</taxon>
        <taxon>Clostridiaceae</taxon>
        <taxon>Clostridium</taxon>
    </lineage>
</organism>
<dbReference type="InterPro" id="IPR043519">
    <property type="entry name" value="NT_sf"/>
</dbReference>
<dbReference type="STRING" id="84698.SAMN04488528_101246"/>
<dbReference type="Proteomes" id="UP000198619">
    <property type="component" value="Unassembled WGS sequence"/>
</dbReference>
<evidence type="ECO:0000313" key="2">
    <source>
        <dbReference type="Proteomes" id="UP000198619"/>
    </source>
</evidence>
<dbReference type="Pfam" id="PF04229">
    <property type="entry name" value="GrpB"/>
    <property type="match status" value="1"/>
</dbReference>
<gene>
    <name evidence="1" type="ORF">SAMN04488528_101246</name>
</gene>
<name>A0A1I0YAS5_9CLOT</name>
<protein>
    <submittedName>
        <fullName evidence="1">GrpB domain, predicted nucleotidyltransferase, UPF0157 family</fullName>
    </submittedName>
</protein>
<dbReference type="SUPFAM" id="SSF81301">
    <property type="entry name" value="Nucleotidyltransferase"/>
    <property type="match status" value="1"/>
</dbReference>
<keyword evidence="2" id="KW-1185">Reference proteome</keyword>
<dbReference type="EMBL" id="FOKI01000012">
    <property type="protein sequence ID" value="SFB10439.1"/>
    <property type="molecule type" value="Genomic_DNA"/>
</dbReference>
<dbReference type="GO" id="GO:0016740">
    <property type="term" value="F:transferase activity"/>
    <property type="evidence" value="ECO:0007669"/>
    <property type="project" value="UniProtKB-KW"/>
</dbReference>
<dbReference type="PANTHER" id="PTHR34822">
    <property type="entry name" value="GRPB DOMAIN PROTEIN (AFU_ORTHOLOGUE AFUA_1G01530)"/>
    <property type="match status" value="1"/>
</dbReference>
<evidence type="ECO:0000313" key="1">
    <source>
        <dbReference type="EMBL" id="SFB10439.1"/>
    </source>
</evidence>
<dbReference type="AlphaFoldDB" id="A0A1I0YAS5"/>
<dbReference type="OrthoDB" id="9799092at2"/>
<dbReference type="RefSeq" id="WP_090040815.1">
    <property type="nucleotide sequence ID" value="NZ_FOKI01000012.1"/>
</dbReference>
<sequence>MNKEKQIRTIEVVSYDFKWKEEYLKEAEKIRNIMNEEIIKMHHIGSTSIPGIYAKPVIDILIEVNDIKNVDIYNKDMEDIGYIAKGSFGIEGRRFFMKGLYNRTHHIHVFQTGNPEIERHLNFRDYMIAHPNEAECYGDLKKELAVKFKYNIDGYCDGKDNYIKEIDKKARIWVQNNK</sequence>
<dbReference type="PANTHER" id="PTHR34822:SF1">
    <property type="entry name" value="GRPB FAMILY PROTEIN"/>
    <property type="match status" value="1"/>
</dbReference>
<reference evidence="1 2" key="1">
    <citation type="submission" date="2016-10" db="EMBL/GenBank/DDBJ databases">
        <authorList>
            <person name="de Groot N.N."/>
        </authorList>
    </citation>
    <scope>NUCLEOTIDE SEQUENCE [LARGE SCALE GENOMIC DNA]</scope>
    <source>
        <strain evidence="1 2">DSM 12271</strain>
    </source>
</reference>
<proteinExistence type="predicted"/>
<dbReference type="Gene3D" id="3.30.460.10">
    <property type="entry name" value="Beta Polymerase, domain 2"/>
    <property type="match status" value="1"/>
</dbReference>
<dbReference type="InterPro" id="IPR007344">
    <property type="entry name" value="GrpB/CoaE"/>
</dbReference>
<accession>A0A1I0YAS5</accession>
<keyword evidence="1" id="KW-0808">Transferase</keyword>